<dbReference type="SUPFAM" id="SSF52113">
    <property type="entry name" value="BRCT domain"/>
    <property type="match status" value="1"/>
</dbReference>
<dbReference type="RefSeq" id="WP_090286572.1">
    <property type="nucleotide sequence ID" value="NZ_FMWO01000050.1"/>
</dbReference>
<dbReference type="GO" id="GO:0003911">
    <property type="term" value="F:DNA ligase (NAD+) activity"/>
    <property type="evidence" value="ECO:0007669"/>
    <property type="project" value="UniProtKB-UniRule"/>
</dbReference>
<dbReference type="InterPro" id="IPR018239">
    <property type="entry name" value="DNA_ligase_AS"/>
</dbReference>
<sequence>MKPEIDIEKHLQELRAEISLHDYQYYAQNAPIISDSQYDALFRSLQELEQQYPHLITPDSPTQRVGAPPLKAFAPFNHYTPMLSLANAFTSEEIHAFDQRICELLTADAIEYVAEPKFDGLAVNLVYENGILVNGATRGDGYVGEDITRNLRTLPSIPLRLQAKSLTGSLEIRGEVVMHKADFMRLNQQQQEAGLKVFVNPRNAAAGSLRQLDSSITATRRLTFYAYGIGTYPSHALAFTDHSEILTFLGSQHFRIAPQARTVTGVTALLACYQEMSVSRSTLPYDIDGVVYKVNHLAFQEKLGYVARAPRFAIAHKFPAQEAVTDLLAIEIQVGRTGAMTPVARLAPVFVGGVTVTNATLHNEDEIARKQIMIGDKVIVRRAGDVIPEVVMALIDKRPPDTKPFVMPAHCPVCGSRAVRLTGESITRCSGGLYCPAQRKQAIWHFASRRALDIDGLGEKLVDQLIKQELVRTPADLYRLDVATLCKLERMGTKSANNLVAAIQKSMQTTLPRFIYALGIRHVGEETAKTLARWANGDLDRLMAATLEKLQIIPDVGPVVAQSIVDFFAEAHNREVIAQLHASGIHWPQSTEKTPATDITNSAVAGKKFVLTGTLEHLTREQAKTRIEQQSGKITGSVSANTDYVVAGADPGSKYTKAIKLGIPILNEAQLLVLLQSADQKHD</sequence>
<feature type="binding site" evidence="15">
    <location>
        <position position="293"/>
    </location>
    <ligand>
        <name>NAD(+)</name>
        <dbReference type="ChEBI" id="CHEBI:57540"/>
    </ligand>
</feature>
<evidence type="ECO:0000256" key="10">
    <source>
        <dbReference type="ARBA" id="ARBA00023027"/>
    </source>
</evidence>
<feature type="binding site" evidence="15">
    <location>
        <position position="435"/>
    </location>
    <ligand>
        <name>Zn(2+)</name>
        <dbReference type="ChEBI" id="CHEBI:29105"/>
    </ligand>
</feature>
<dbReference type="GO" id="GO:0005829">
    <property type="term" value="C:cytosol"/>
    <property type="evidence" value="ECO:0007669"/>
    <property type="project" value="TreeGrafter"/>
</dbReference>
<dbReference type="EMBL" id="FMWO01000050">
    <property type="protein sequence ID" value="SCZ85891.1"/>
    <property type="molecule type" value="Genomic_DNA"/>
</dbReference>
<dbReference type="Pfam" id="PF03120">
    <property type="entry name" value="OB_DNA_ligase"/>
    <property type="match status" value="1"/>
</dbReference>
<evidence type="ECO:0000256" key="9">
    <source>
        <dbReference type="ARBA" id="ARBA00022842"/>
    </source>
</evidence>
<evidence type="ECO:0000256" key="4">
    <source>
        <dbReference type="ARBA" id="ARBA00022598"/>
    </source>
</evidence>
<comment type="similarity">
    <text evidence="14 15">Belongs to the NAD-dependent DNA ligase family. LigA subfamily.</text>
</comment>
<feature type="domain" description="BRCT" evidence="17">
    <location>
        <begin position="599"/>
        <end position="672"/>
    </location>
</feature>
<evidence type="ECO:0000256" key="7">
    <source>
        <dbReference type="ARBA" id="ARBA00022763"/>
    </source>
</evidence>
<dbReference type="InterPro" id="IPR004150">
    <property type="entry name" value="NAD_DNA_ligase_OB"/>
</dbReference>
<feature type="binding site" evidence="15">
    <location>
        <position position="138"/>
    </location>
    <ligand>
        <name>NAD(+)</name>
        <dbReference type="ChEBI" id="CHEBI:57540"/>
    </ligand>
</feature>
<dbReference type="FunFam" id="1.10.150.20:FF:000007">
    <property type="entry name" value="DNA ligase"/>
    <property type="match status" value="1"/>
</dbReference>
<feature type="binding site" evidence="15">
    <location>
        <begin position="84"/>
        <end position="85"/>
    </location>
    <ligand>
        <name>NAD(+)</name>
        <dbReference type="ChEBI" id="CHEBI:57540"/>
    </ligand>
</feature>
<dbReference type="Gene3D" id="2.40.50.140">
    <property type="entry name" value="Nucleic acid-binding proteins"/>
    <property type="match status" value="1"/>
</dbReference>
<evidence type="ECO:0000313" key="19">
    <source>
        <dbReference type="Proteomes" id="UP000198729"/>
    </source>
</evidence>
<dbReference type="InterPro" id="IPR036420">
    <property type="entry name" value="BRCT_dom_sf"/>
</dbReference>
<dbReference type="InterPro" id="IPR001357">
    <property type="entry name" value="BRCT_dom"/>
</dbReference>
<feature type="binding site" evidence="15">
    <location>
        <begin position="35"/>
        <end position="39"/>
    </location>
    <ligand>
        <name>NAD(+)</name>
        <dbReference type="ChEBI" id="CHEBI:57540"/>
    </ligand>
</feature>
<dbReference type="PROSITE" id="PS50172">
    <property type="entry name" value="BRCT"/>
    <property type="match status" value="1"/>
</dbReference>
<evidence type="ECO:0000256" key="6">
    <source>
        <dbReference type="ARBA" id="ARBA00022723"/>
    </source>
</evidence>
<keyword evidence="8 15" id="KW-0862">Zinc</keyword>
<dbReference type="Pfam" id="PF00533">
    <property type="entry name" value="BRCT"/>
    <property type="match status" value="1"/>
</dbReference>
<organism evidence="18 19">
    <name type="scientific">Nitrosomonas mobilis</name>
    <dbReference type="NCBI Taxonomy" id="51642"/>
    <lineage>
        <taxon>Bacteria</taxon>
        <taxon>Pseudomonadati</taxon>
        <taxon>Pseudomonadota</taxon>
        <taxon>Betaproteobacteria</taxon>
        <taxon>Nitrosomonadales</taxon>
        <taxon>Nitrosomonadaceae</taxon>
        <taxon>Nitrosomonas</taxon>
    </lineage>
</organism>
<evidence type="ECO:0000256" key="3">
    <source>
        <dbReference type="ARBA" id="ARBA00013308"/>
    </source>
</evidence>
<dbReference type="SUPFAM" id="SSF47781">
    <property type="entry name" value="RuvA domain 2-like"/>
    <property type="match status" value="1"/>
</dbReference>
<dbReference type="FunFam" id="2.40.50.140:FF:000012">
    <property type="entry name" value="DNA ligase"/>
    <property type="match status" value="1"/>
</dbReference>
<proteinExistence type="inferred from homology"/>
<comment type="function">
    <text evidence="1 15">DNA ligase that catalyzes the formation of phosphodiester linkages between 5'-phosphoryl and 3'-hydroxyl groups in double-stranded DNA using NAD as a coenzyme and as the energy source for the reaction. It is essential for DNA replication and repair of damaged DNA.</text>
</comment>
<dbReference type="Pfam" id="PF12826">
    <property type="entry name" value="HHH_2"/>
    <property type="match status" value="1"/>
</dbReference>
<evidence type="ECO:0000259" key="17">
    <source>
        <dbReference type="PROSITE" id="PS50172"/>
    </source>
</evidence>
<dbReference type="GO" id="GO:0006260">
    <property type="term" value="P:DNA replication"/>
    <property type="evidence" value="ECO:0007669"/>
    <property type="project" value="UniProtKB-KW"/>
</dbReference>
<dbReference type="FunFam" id="1.10.287.610:FF:000002">
    <property type="entry name" value="DNA ligase"/>
    <property type="match status" value="1"/>
</dbReference>
<dbReference type="InterPro" id="IPR001679">
    <property type="entry name" value="DNA_ligase"/>
</dbReference>
<dbReference type="InterPro" id="IPR012340">
    <property type="entry name" value="NA-bd_OB-fold"/>
</dbReference>
<dbReference type="Gene3D" id="3.40.50.10190">
    <property type="entry name" value="BRCT domain"/>
    <property type="match status" value="1"/>
</dbReference>
<dbReference type="InterPro" id="IPR041663">
    <property type="entry name" value="DisA/LigA_HHH"/>
</dbReference>
<name>A0A1G5SH69_9PROT</name>
<dbReference type="InterPro" id="IPR010994">
    <property type="entry name" value="RuvA_2-like"/>
</dbReference>
<dbReference type="Pfam" id="PF03119">
    <property type="entry name" value="DNA_ligase_ZBD"/>
    <property type="match status" value="1"/>
</dbReference>
<dbReference type="PROSITE" id="PS01056">
    <property type="entry name" value="DNA_LIGASE_N2"/>
    <property type="match status" value="1"/>
</dbReference>
<feature type="binding site" evidence="15">
    <location>
        <position position="414"/>
    </location>
    <ligand>
        <name>Zn(2+)</name>
        <dbReference type="ChEBI" id="CHEBI:29105"/>
    </ligand>
</feature>
<dbReference type="GO" id="GO:0006281">
    <property type="term" value="P:DNA repair"/>
    <property type="evidence" value="ECO:0007669"/>
    <property type="project" value="UniProtKB-KW"/>
</dbReference>
<keyword evidence="10 15" id="KW-0520">NAD</keyword>
<dbReference type="InterPro" id="IPR003583">
    <property type="entry name" value="Hlx-hairpin-Hlx_DNA-bd_motif"/>
</dbReference>
<keyword evidence="6 15" id="KW-0479">Metal-binding</keyword>
<dbReference type="PROSITE" id="PS01055">
    <property type="entry name" value="DNA_LIGASE_N1"/>
    <property type="match status" value="1"/>
</dbReference>
<dbReference type="Pfam" id="PF01653">
    <property type="entry name" value="DNA_ligase_aden"/>
    <property type="match status" value="1"/>
</dbReference>
<dbReference type="AlphaFoldDB" id="A0A1G5SH69"/>
<dbReference type="Gene3D" id="1.10.150.20">
    <property type="entry name" value="5' to 3' exonuclease, C-terminal subdomain"/>
    <property type="match status" value="2"/>
</dbReference>
<evidence type="ECO:0000256" key="14">
    <source>
        <dbReference type="ARBA" id="ARBA00060881"/>
    </source>
</evidence>
<dbReference type="Proteomes" id="UP000198729">
    <property type="component" value="Unassembled WGS sequence"/>
</dbReference>
<dbReference type="Pfam" id="PF22745">
    <property type="entry name" value="Nlig-Ia"/>
    <property type="match status" value="1"/>
</dbReference>
<feature type="binding site" evidence="15">
    <location>
        <position position="411"/>
    </location>
    <ligand>
        <name>Zn(2+)</name>
        <dbReference type="ChEBI" id="CHEBI:29105"/>
    </ligand>
</feature>
<evidence type="ECO:0000256" key="1">
    <source>
        <dbReference type="ARBA" id="ARBA00004067"/>
    </source>
</evidence>
<dbReference type="Pfam" id="PF14520">
    <property type="entry name" value="HHH_5"/>
    <property type="match status" value="1"/>
</dbReference>
<evidence type="ECO:0000313" key="18">
    <source>
        <dbReference type="EMBL" id="SCZ85891.1"/>
    </source>
</evidence>
<dbReference type="PANTHER" id="PTHR23389:SF9">
    <property type="entry name" value="DNA LIGASE"/>
    <property type="match status" value="1"/>
</dbReference>
<keyword evidence="19" id="KW-1185">Reference proteome</keyword>
<dbReference type="GO" id="GO:0003677">
    <property type="term" value="F:DNA binding"/>
    <property type="evidence" value="ECO:0007669"/>
    <property type="project" value="InterPro"/>
</dbReference>
<feature type="binding site" evidence="15">
    <location>
        <position position="115"/>
    </location>
    <ligand>
        <name>NAD(+)</name>
        <dbReference type="ChEBI" id="CHEBI:57540"/>
    </ligand>
</feature>
<evidence type="ECO:0000256" key="5">
    <source>
        <dbReference type="ARBA" id="ARBA00022705"/>
    </source>
</evidence>
<dbReference type="CDD" id="cd00114">
    <property type="entry name" value="LIGANc"/>
    <property type="match status" value="1"/>
</dbReference>
<keyword evidence="7 15" id="KW-0227">DNA damage</keyword>
<evidence type="ECO:0000256" key="16">
    <source>
        <dbReference type="RuleBase" id="RU000618"/>
    </source>
</evidence>
<comment type="cofactor">
    <cofactor evidence="15">
        <name>Mg(2+)</name>
        <dbReference type="ChEBI" id="CHEBI:18420"/>
    </cofactor>
    <cofactor evidence="15">
        <name>Mn(2+)</name>
        <dbReference type="ChEBI" id="CHEBI:29035"/>
    </cofactor>
</comment>
<comment type="caution">
    <text evidence="15">Lacks conserved residue(s) required for the propagation of feature annotation.</text>
</comment>
<comment type="catalytic activity">
    <reaction evidence="13 15 16">
        <text>NAD(+) + (deoxyribonucleotide)n-3'-hydroxyl + 5'-phospho-(deoxyribonucleotide)m = (deoxyribonucleotide)n+m + AMP + beta-nicotinamide D-nucleotide.</text>
        <dbReference type="EC" id="6.5.1.2"/>
    </reaction>
</comment>
<dbReference type="FunFam" id="1.10.150.20:FF:000006">
    <property type="entry name" value="DNA ligase"/>
    <property type="match status" value="1"/>
</dbReference>
<gene>
    <name evidence="15 18" type="primary">ligA</name>
    <name evidence="18" type="ORF">NSMM_420019</name>
</gene>
<feature type="binding site" evidence="15">
    <location>
        <position position="175"/>
    </location>
    <ligand>
        <name>NAD(+)</name>
        <dbReference type="ChEBI" id="CHEBI:57540"/>
    </ligand>
</feature>
<dbReference type="EC" id="6.5.1.2" evidence="2 15"/>
<evidence type="ECO:0000256" key="13">
    <source>
        <dbReference type="ARBA" id="ARBA00034005"/>
    </source>
</evidence>
<evidence type="ECO:0000256" key="12">
    <source>
        <dbReference type="ARBA" id="ARBA00023211"/>
    </source>
</evidence>
<dbReference type="Gene3D" id="3.30.470.30">
    <property type="entry name" value="DNA ligase/mRNA capping enzyme"/>
    <property type="match status" value="1"/>
</dbReference>
<dbReference type="InterPro" id="IPR013839">
    <property type="entry name" value="DNAligase_adenylation"/>
</dbReference>
<dbReference type="SMART" id="SM00532">
    <property type="entry name" value="LIGANc"/>
    <property type="match status" value="1"/>
</dbReference>
<dbReference type="InterPro" id="IPR004149">
    <property type="entry name" value="Znf_DNAligase_C4"/>
</dbReference>
<dbReference type="STRING" id="51642.NSMM_420019"/>
<evidence type="ECO:0000256" key="2">
    <source>
        <dbReference type="ARBA" id="ARBA00012722"/>
    </source>
</evidence>
<keyword evidence="11 15" id="KW-0234">DNA repair</keyword>
<dbReference type="NCBIfam" id="TIGR00575">
    <property type="entry name" value="dnlj"/>
    <property type="match status" value="1"/>
</dbReference>
<keyword evidence="12 15" id="KW-0464">Manganese</keyword>
<protein>
    <recommendedName>
        <fullName evidence="3 15">DNA ligase</fullName>
        <ecNumber evidence="2 15">6.5.1.2</ecNumber>
    </recommendedName>
    <alternativeName>
        <fullName evidence="15">Polydeoxyribonucleotide synthase [NAD(+)]</fullName>
    </alternativeName>
</protein>
<dbReference type="NCBIfam" id="NF005932">
    <property type="entry name" value="PRK07956.1"/>
    <property type="match status" value="1"/>
</dbReference>
<evidence type="ECO:0000256" key="8">
    <source>
        <dbReference type="ARBA" id="ARBA00022833"/>
    </source>
</evidence>
<dbReference type="Gene3D" id="1.10.287.610">
    <property type="entry name" value="Helix hairpin bin"/>
    <property type="match status" value="1"/>
</dbReference>
<evidence type="ECO:0000256" key="11">
    <source>
        <dbReference type="ARBA" id="ARBA00023204"/>
    </source>
</evidence>
<dbReference type="SUPFAM" id="SSF56091">
    <property type="entry name" value="DNA ligase/mRNA capping enzyme, catalytic domain"/>
    <property type="match status" value="1"/>
</dbReference>
<dbReference type="SUPFAM" id="SSF50249">
    <property type="entry name" value="Nucleic acid-binding proteins"/>
    <property type="match status" value="1"/>
</dbReference>
<dbReference type="HAMAP" id="MF_01588">
    <property type="entry name" value="DNA_ligase_A"/>
    <property type="match status" value="1"/>
</dbReference>
<keyword evidence="5 15" id="KW-0235">DNA replication</keyword>
<dbReference type="Gene3D" id="6.20.10.30">
    <property type="match status" value="1"/>
</dbReference>
<dbReference type="OrthoDB" id="9759736at2"/>
<dbReference type="SMART" id="SM00278">
    <property type="entry name" value="HhH1"/>
    <property type="match status" value="4"/>
</dbReference>
<dbReference type="FunFam" id="3.30.470.30:FF:000001">
    <property type="entry name" value="DNA ligase"/>
    <property type="match status" value="1"/>
</dbReference>
<keyword evidence="4 15" id="KW-0436">Ligase</keyword>
<dbReference type="InterPro" id="IPR013840">
    <property type="entry name" value="DNAligase_N"/>
</dbReference>
<dbReference type="GO" id="GO:0046872">
    <property type="term" value="F:metal ion binding"/>
    <property type="evidence" value="ECO:0007669"/>
    <property type="project" value="UniProtKB-KW"/>
</dbReference>
<feature type="active site" description="N6-AMP-lysine intermediate" evidence="15">
    <location>
        <position position="117"/>
    </location>
</feature>
<feature type="binding site" evidence="15">
    <location>
        <position position="317"/>
    </location>
    <ligand>
        <name>NAD(+)</name>
        <dbReference type="ChEBI" id="CHEBI:57540"/>
    </ligand>
</feature>
<dbReference type="CDD" id="cd17748">
    <property type="entry name" value="BRCT_DNA_ligase_like"/>
    <property type="match status" value="1"/>
</dbReference>
<accession>A0A1G5SH69</accession>
<dbReference type="PIRSF" id="PIRSF001604">
    <property type="entry name" value="LigA"/>
    <property type="match status" value="1"/>
</dbReference>
<keyword evidence="9 15" id="KW-0460">Magnesium</keyword>
<evidence type="ECO:0000256" key="15">
    <source>
        <dbReference type="HAMAP-Rule" id="MF_01588"/>
    </source>
</evidence>
<dbReference type="PANTHER" id="PTHR23389">
    <property type="entry name" value="CHROMOSOME TRANSMISSION FIDELITY FACTOR 18"/>
    <property type="match status" value="1"/>
</dbReference>
<dbReference type="SMART" id="SM00292">
    <property type="entry name" value="BRCT"/>
    <property type="match status" value="1"/>
</dbReference>
<reference evidence="18 19" key="1">
    <citation type="submission" date="2016-10" db="EMBL/GenBank/DDBJ databases">
        <authorList>
            <person name="de Groot N.N."/>
        </authorList>
    </citation>
    <scope>NUCLEOTIDE SEQUENCE [LARGE SCALE GENOMIC DNA]</scope>
    <source>
        <strain evidence="18">1</strain>
    </source>
</reference>
<dbReference type="InterPro" id="IPR033136">
    <property type="entry name" value="DNA_ligase_CS"/>
</dbReference>